<evidence type="ECO:0000313" key="2">
    <source>
        <dbReference type="Proteomes" id="UP000654401"/>
    </source>
</evidence>
<sequence>MRYFARFTTLSLIAIAAVAILLLPDEDNSTSGTAPWEIIITPSGNSRLLGITIGESLLKEAQTVWQEEPEITLFLPENGEPKVEAYFQRIASGGVRASIVTEIKVDKPDLDYLINQGARISTQGDGSHKITLDGDGISLVENSIVSSITYMPKTDLTPQIIQQRFGEAGMKFSIEDGLEHWIYPQYGLDIILSTEGREVLQYVSPKDIDRLTTPLIEAQGN</sequence>
<reference evidence="1 2" key="1">
    <citation type="submission" date="2020-08" db="EMBL/GenBank/DDBJ databases">
        <title>Bridging the membrane lipid divide: bacteria of the FCB group superphylum have the potential to synthesize archaeal ether lipids.</title>
        <authorList>
            <person name="Villanueva L."/>
            <person name="Von Meijenfeldt F.A.B."/>
            <person name="Westbye A.B."/>
            <person name="Yadav S."/>
            <person name="Hopmans E.C."/>
            <person name="Dutilh B.E."/>
            <person name="Sinninghe Damste J.S."/>
        </authorList>
    </citation>
    <scope>NUCLEOTIDE SEQUENCE [LARGE SCALE GENOMIC DNA]</scope>
    <source>
        <strain evidence="1">NIOZ-UU100</strain>
    </source>
</reference>
<proteinExistence type="predicted"/>
<protein>
    <submittedName>
        <fullName evidence="1">Uncharacterized protein</fullName>
    </submittedName>
</protein>
<name>A0A8J6TV96_9GAMM</name>
<organism evidence="1 2">
    <name type="scientific">Candidatus Thiopontia autotrophica</name>
    <dbReference type="NCBI Taxonomy" id="2841688"/>
    <lineage>
        <taxon>Bacteria</taxon>
        <taxon>Pseudomonadati</taxon>
        <taxon>Pseudomonadota</taxon>
        <taxon>Gammaproteobacteria</taxon>
        <taxon>Candidatus Thiopontia</taxon>
    </lineage>
</organism>
<evidence type="ECO:0000313" key="1">
    <source>
        <dbReference type="EMBL" id="MBC8518805.1"/>
    </source>
</evidence>
<comment type="caution">
    <text evidence="1">The sequence shown here is derived from an EMBL/GenBank/DDBJ whole genome shotgun (WGS) entry which is preliminary data.</text>
</comment>
<dbReference type="Proteomes" id="UP000654401">
    <property type="component" value="Unassembled WGS sequence"/>
</dbReference>
<dbReference type="EMBL" id="JACNFK010000005">
    <property type="protein sequence ID" value="MBC8518805.1"/>
    <property type="molecule type" value="Genomic_DNA"/>
</dbReference>
<gene>
    <name evidence="1" type="ORF">H8D24_00160</name>
</gene>
<dbReference type="AlphaFoldDB" id="A0A8J6TV96"/>
<accession>A0A8J6TV96</accession>